<reference evidence="9" key="1">
    <citation type="submission" date="2016-08" db="EMBL/GenBank/DDBJ databases">
        <title>Complete genome of Cloacibacillus porcorum.</title>
        <authorList>
            <person name="Looft T."/>
            <person name="Bayles D.O."/>
            <person name="Alt D.P."/>
        </authorList>
    </citation>
    <scope>NUCLEOTIDE SEQUENCE [LARGE SCALE GENOMIC DNA]</scope>
    <source>
        <strain evidence="9">CL-84</strain>
    </source>
</reference>
<dbReference type="CDD" id="cd00009">
    <property type="entry name" value="AAA"/>
    <property type="match status" value="1"/>
</dbReference>
<dbReference type="GO" id="GO:0005524">
    <property type="term" value="F:ATP binding"/>
    <property type="evidence" value="ECO:0007669"/>
    <property type="project" value="UniProtKB-KW"/>
</dbReference>
<evidence type="ECO:0000256" key="5">
    <source>
        <dbReference type="ARBA" id="ARBA00023163"/>
    </source>
</evidence>
<keyword evidence="2" id="KW-0067">ATP-binding</keyword>
<dbReference type="PANTHER" id="PTHR32071:SF113">
    <property type="entry name" value="ALGINATE BIOSYNTHESIS TRANSCRIPTIONAL REGULATORY PROTEIN ALGB"/>
    <property type="match status" value="1"/>
</dbReference>
<dbReference type="GO" id="GO:0000160">
    <property type="term" value="P:phosphorelay signal transduction system"/>
    <property type="evidence" value="ECO:0007669"/>
    <property type="project" value="InterPro"/>
</dbReference>
<dbReference type="GeneID" id="83057943"/>
<dbReference type="KEGG" id="cpor:BED41_08785"/>
<gene>
    <name evidence="9" type="ORF">BED41_08785</name>
</gene>
<dbReference type="RefSeq" id="WP_066744953.1">
    <property type="nucleotide sequence ID" value="NZ_CP016757.1"/>
</dbReference>
<keyword evidence="5" id="KW-0804">Transcription</keyword>
<dbReference type="PROSITE" id="PS50045">
    <property type="entry name" value="SIGMA54_INTERACT_4"/>
    <property type="match status" value="1"/>
</dbReference>
<dbReference type="Gene3D" id="3.40.50.2300">
    <property type="match status" value="1"/>
</dbReference>
<dbReference type="Pfam" id="PF00158">
    <property type="entry name" value="Sigma54_activat"/>
    <property type="match status" value="1"/>
</dbReference>
<dbReference type="SMART" id="SM00382">
    <property type="entry name" value="AAA"/>
    <property type="match status" value="1"/>
</dbReference>
<dbReference type="SUPFAM" id="SSF52172">
    <property type="entry name" value="CheY-like"/>
    <property type="match status" value="1"/>
</dbReference>
<dbReference type="GO" id="GO:0006355">
    <property type="term" value="P:regulation of DNA-templated transcription"/>
    <property type="evidence" value="ECO:0007669"/>
    <property type="project" value="InterPro"/>
</dbReference>
<evidence type="ECO:0000256" key="3">
    <source>
        <dbReference type="ARBA" id="ARBA00023015"/>
    </source>
</evidence>
<keyword evidence="3" id="KW-0805">Transcription regulation</keyword>
<dbReference type="GO" id="GO:0043565">
    <property type="term" value="F:sequence-specific DNA binding"/>
    <property type="evidence" value="ECO:0007669"/>
    <property type="project" value="InterPro"/>
</dbReference>
<dbReference type="InterPro" id="IPR011006">
    <property type="entry name" value="CheY-like_superfamily"/>
</dbReference>
<dbReference type="PRINTS" id="PR01590">
    <property type="entry name" value="HTHFIS"/>
</dbReference>
<organism evidence="9 10">
    <name type="scientific">Cloacibacillus porcorum</name>
    <dbReference type="NCBI Taxonomy" id="1197717"/>
    <lineage>
        <taxon>Bacteria</taxon>
        <taxon>Thermotogati</taxon>
        <taxon>Synergistota</taxon>
        <taxon>Synergistia</taxon>
        <taxon>Synergistales</taxon>
        <taxon>Synergistaceae</taxon>
        <taxon>Cloacibacillus</taxon>
    </lineage>
</organism>
<dbReference type="PROSITE" id="PS00676">
    <property type="entry name" value="SIGMA54_INTERACT_2"/>
    <property type="match status" value="1"/>
</dbReference>
<dbReference type="FunFam" id="3.40.50.300:FF:000006">
    <property type="entry name" value="DNA-binding transcriptional regulator NtrC"/>
    <property type="match status" value="1"/>
</dbReference>
<dbReference type="InterPro" id="IPR025944">
    <property type="entry name" value="Sigma_54_int_dom_CS"/>
</dbReference>
<dbReference type="SUPFAM" id="SSF52540">
    <property type="entry name" value="P-loop containing nucleoside triphosphate hydrolases"/>
    <property type="match status" value="1"/>
</dbReference>
<dbReference type="Pfam" id="PF25601">
    <property type="entry name" value="AAA_lid_14"/>
    <property type="match status" value="1"/>
</dbReference>
<dbReference type="Gene3D" id="1.10.8.60">
    <property type="match status" value="1"/>
</dbReference>
<dbReference type="OrthoDB" id="9803970at2"/>
<proteinExistence type="predicted"/>
<keyword evidence="4" id="KW-0238">DNA-binding</keyword>
<feature type="modified residue" description="4-aspartylphosphate" evidence="6">
    <location>
        <position position="51"/>
    </location>
</feature>
<name>A0A1B2I5B0_9BACT</name>
<dbReference type="Proteomes" id="UP000093044">
    <property type="component" value="Chromosome"/>
</dbReference>
<dbReference type="InterPro" id="IPR002078">
    <property type="entry name" value="Sigma_54_int"/>
</dbReference>
<dbReference type="InterPro" id="IPR003593">
    <property type="entry name" value="AAA+_ATPase"/>
</dbReference>
<evidence type="ECO:0000313" key="9">
    <source>
        <dbReference type="EMBL" id="ANZ45158.1"/>
    </source>
</evidence>
<dbReference type="InterPro" id="IPR002197">
    <property type="entry name" value="HTH_Fis"/>
</dbReference>
<dbReference type="SUPFAM" id="SSF46689">
    <property type="entry name" value="Homeodomain-like"/>
    <property type="match status" value="1"/>
</dbReference>
<dbReference type="Pfam" id="PF02954">
    <property type="entry name" value="HTH_8"/>
    <property type="match status" value="1"/>
</dbReference>
<dbReference type="AlphaFoldDB" id="A0A1B2I5B0"/>
<dbReference type="EMBL" id="CP016757">
    <property type="protein sequence ID" value="ANZ45158.1"/>
    <property type="molecule type" value="Genomic_DNA"/>
</dbReference>
<evidence type="ECO:0000256" key="1">
    <source>
        <dbReference type="ARBA" id="ARBA00022741"/>
    </source>
</evidence>
<dbReference type="Gene3D" id="3.40.50.300">
    <property type="entry name" value="P-loop containing nucleotide triphosphate hydrolases"/>
    <property type="match status" value="1"/>
</dbReference>
<dbReference type="PROSITE" id="PS50110">
    <property type="entry name" value="RESPONSE_REGULATORY"/>
    <property type="match status" value="1"/>
</dbReference>
<dbReference type="SMART" id="SM00448">
    <property type="entry name" value="REC"/>
    <property type="match status" value="1"/>
</dbReference>
<evidence type="ECO:0000259" key="7">
    <source>
        <dbReference type="PROSITE" id="PS50045"/>
    </source>
</evidence>
<protein>
    <submittedName>
        <fullName evidence="9">Sigma-54-dependent Fis family transcriptional regulator</fullName>
    </submittedName>
</protein>
<accession>A0A1B2I5B0</accession>
<evidence type="ECO:0000313" key="10">
    <source>
        <dbReference type="Proteomes" id="UP000093044"/>
    </source>
</evidence>
<dbReference type="InterPro" id="IPR009057">
    <property type="entry name" value="Homeodomain-like_sf"/>
</dbReference>
<evidence type="ECO:0000259" key="8">
    <source>
        <dbReference type="PROSITE" id="PS50110"/>
    </source>
</evidence>
<sequence>MSIWIVDDETNLAGGLKKAFEKKGYSVKCIPTIHELQEALNTEIPSLVFLDQCLPDGNGLDMLPIILKIAPRCRVVMMTAFGDSSLVVRAIRQGAYNYLDKPFPLDAAMNMVTRAFESIRLQNQAEVMMADESNLLLGSSPAMEKVSETLSKLAPYQDVTVLLTGESGTGKEVAARMIHRASNCQGEFVAVNCSAIPEALLEAELFGYAKGAYTGADSNKPGLIEVADKGTLFLDEIGDLPLSLQTKLFRFIDQRTIRPLGSTKEKKISLKLICATCLDLEKKVREESFRKDLYFRISVIPIKLPPLRERGKDILELASYFLGDCSKRMNRPLPELTEEVQEVFLSYPWPGNVRELRNMIERILILRSQADSLVRLADLPMEMLDAHPVGLVPESRVVAPGASLNDTIDRVERELITAALAKCGGNRTQAAAELGISRFSLIRRMQRHGLE</sequence>
<evidence type="ECO:0000256" key="2">
    <source>
        <dbReference type="ARBA" id="ARBA00022840"/>
    </source>
</evidence>
<dbReference type="InterPro" id="IPR027417">
    <property type="entry name" value="P-loop_NTPase"/>
</dbReference>
<dbReference type="Pfam" id="PF00072">
    <property type="entry name" value="Response_reg"/>
    <property type="match status" value="1"/>
</dbReference>
<dbReference type="PANTHER" id="PTHR32071">
    <property type="entry name" value="TRANSCRIPTIONAL REGULATORY PROTEIN"/>
    <property type="match status" value="1"/>
</dbReference>
<evidence type="ECO:0000256" key="6">
    <source>
        <dbReference type="PROSITE-ProRule" id="PRU00169"/>
    </source>
</evidence>
<dbReference type="STRING" id="1197717.BED41_08785"/>
<keyword evidence="6" id="KW-0597">Phosphoprotein</keyword>
<dbReference type="PROSITE" id="PS00688">
    <property type="entry name" value="SIGMA54_INTERACT_3"/>
    <property type="match status" value="1"/>
</dbReference>
<feature type="domain" description="Sigma-54 factor interaction" evidence="7">
    <location>
        <begin position="136"/>
        <end position="365"/>
    </location>
</feature>
<keyword evidence="1" id="KW-0547">Nucleotide-binding</keyword>
<dbReference type="InterPro" id="IPR025943">
    <property type="entry name" value="Sigma_54_int_dom_ATP-bd_2"/>
</dbReference>
<dbReference type="InterPro" id="IPR001789">
    <property type="entry name" value="Sig_transdc_resp-reg_receiver"/>
</dbReference>
<dbReference type="InterPro" id="IPR058031">
    <property type="entry name" value="AAA_lid_NorR"/>
</dbReference>
<feature type="domain" description="Response regulatory" evidence="8">
    <location>
        <begin position="2"/>
        <end position="116"/>
    </location>
</feature>
<keyword evidence="10" id="KW-1185">Reference proteome</keyword>
<evidence type="ECO:0000256" key="4">
    <source>
        <dbReference type="ARBA" id="ARBA00023125"/>
    </source>
</evidence>
<dbReference type="Gene3D" id="1.10.10.60">
    <property type="entry name" value="Homeodomain-like"/>
    <property type="match status" value="1"/>
</dbReference>